<dbReference type="InterPro" id="IPR035463">
    <property type="entry name" value="Pex13"/>
</dbReference>
<comment type="similarity">
    <text evidence="1">Belongs to the peroxin-13 family.</text>
</comment>
<evidence type="ECO:0000313" key="16">
    <source>
        <dbReference type="EMBL" id="JAT14788.1"/>
    </source>
</evidence>
<gene>
    <name evidence="16" type="ORF">g.36798</name>
</gene>
<dbReference type="GO" id="GO:1990429">
    <property type="term" value="C:peroxisomal importomer complex"/>
    <property type="evidence" value="ECO:0007669"/>
    <property type="project" value="TreeGrafter"/>
</dbReference>
<dbReference type="PANTHER" id="PTHR19332">
    <property type="entry name" value="PEROXISOMAL MEMBRANE PROTEIN PEX13"/>
    <property type="match status" value="1"/>
</dbReference>
<evidence type="ECO:0000256" key="9">
    <source>
        <dbReference type="ARBA" id="ARBA00023140"/>
    </source>
</evidence>
<feature type="region of interest" description="Disordered" evidence="14">
    <location>
        <begin position="1"/>
        <end position="69"/>
    </location>
</feature>
<organism evidence="16">
    <name type="scientific">Graphocephala atropunctata</name>
    <dbReference type="NCBI Taxonomy" id="36148"/>
    <lineage>
        <taxon>Eukaryota</taxon>
        <taxon>Metazoa</taxon>
        <taxon>Ecdysozoa</taxon>
        <taxon>Arthropoda</taxon>
        <taxon>Hexapoda</taxon>
        <taxon>Insecta</taxon>
        <taxon>Pterygota</taxon>
        <taxon>Neoptera</taxon>
        <taxon>Paraneoptera</taxon>
        <taxon>Hemiptera</taxon>
        <taxon>Auchenorrhyncha</taxon>
        <taxon>Membracoidea</taxon>
        <taxon>Cicadellidae</taxon>
        <taxon>Cicadellinae</taxon>
        <taxon>Cicadellini</taxon>
        <taxon>Graphocephala</taxon>
    </lineage>
</organism>
<evidence type="ECO:0000256" key="8">
    <source>
        <dbReference type="ARBA" id="ARBA00023136"/>
    </source>
</evidence>
<keyword evidence="8" id="KW-0472">Membrane</keyword>
<keyword evidence="6" id="KW-1133">Transmembrane helix</keyword>
<name>A0A1B6KTP6_9HEMI</name>
<evidence type="ECO:0000256" key="5">
    <source>
        <dbReference type="ARBA" id="ARBA00022927"/>
    </source>
</evidence>
<keyword evidence="3" id="KW-0813">Transport</keyword>
<evidence type="ECO:0000256" key="6">
    <source>
        <dbReference type="ARBA" id="ARBA00022989"/>
    </source>
</evidence>
<evidence type="ECO:0000256" key="2">
    <source>
        <dbReference type="ARBA" id="ARBA00022443"/>
    </source>
</evidence>
<dbReference type="InterPro" id="IPR007223">
    <property type="entry name" value="Peroxin-13_N"/>
</dbReference>
<keyword evidence="4" id="KW-0812">Transmembrane</keyword>
<protein>
    <recommendedName>
        <fullName evidence="11">Peroxisomal membrane protein PEX13</fullName>
    </recommendedName>
    <alternativeName>
        <fullName evidence="10">Peroxin-13</fullName>
    </alternativeName>
</protein>
<evidence type="ECO:0000256" key="14">
    <source>
        <dbReference type="SAM" id="MobiDB-lite"/>
    </source>
</evidence>
<reference evidence="16" key="1">
    <citation type="submission" date="2015-11" db="EMBL/GenBank/DDBJ databases">
        <title>De novo transcriptome assembly of four potential Pierce s Disease insect vectors from Arizona vineyards.</title>
        <authorList>
            <person name="Tassone E.E."/>
        </authorList>
    </citation>
    <scope>NUCLEOTIDE SEQUENCE</scope>
</reference>
<dbReference type="AlphaFoldDB" id="A0A1B6KTP6"/>
<comment type="subcellular location">
    <subcellularLocation>
        <location evidence="12">Peroxisome membrane</location>
    </subcellularLocation>
</comment>
<accession>A0A1B6KTP6</accession>
<evidence type="ECO:0000256" key="10">
    <source>
        <dbReference type="ARBA" id="ARBA00029693"/>
    </source>
</evidence>
<dbReference type="Pfam" id="PF04088">
    <property type="entry name" value="Peroxin-13_N"/>
    <property type="match status" value="1"/>
</dbReference>
<evidence type="ECO:0000256" key="4">
    <source>
        <dbReference type="ARBA" id="ARBA00022692"/>
    </source>
</evidence>
<dbReference type="SUPFAM" id="SSF50044">
    <property type="entry name" value="SH3-domain"/>
    <property type="match status" value="1"/>
</dbReference>
<dbReference type="InterPro" id="IPR001452">
    <property type="entry name" value="SH3_domain"/>
</dbReference>
<evidence type="ECO:0000256" key="3">
    <source>
        <dbReference type="ARBA" id="ARBA00022448"/>
    </source>
</evidence>
<evidence type="ECO:0000256" key="1">
    <source>
        <dbReference type="ARBA" id="ARBA00006033"/>
    </source>
</evidence>
<dbReference type="SMART" id="SM00326">
    <property type="entry name" value="SH3"/>
    <property type="match status" value="1"/>
</dbReference>
<dbReference type="Gene3D" id="2.30.30.40">
    <property type="entry name" value="SH3 Domains"/>
    <property type="match status" value="1"/>
</dbReference>
<keyword evidence="9" id="KW-0576">Peroxisome</keyword>
<dbReference type="GO" id="GO:0016560">
    <property type="term" value="P:protein import into peroxisome matrix, docking"/>
    <property type="evidence" value="ECO:0007669"/>
    <property type="project" value="InterPro"/>
</dbReference>
<dbReference type="PANTHER" id="PTHR19332:SF1">
    <property type="entry name" value="PEROXISOMAL MEMBRANE PROTEIN PEX13"/>
    <property type="match status" value="1"/>
</dbReference>
<feature type="domain" description="SH3" evidence="15">
    <location>
        <begin position="267"/>
        <end position="333"/>
    </location>
</feature>
<proteinExistence type="inferred from homology"/>
<dbReference type="EMBL" id="GEBQ01025189">
    <property type="protein sequence ID" value="JAT14788.1"/>
    <property type="molecule type" value="Transcribed_RNA"/>
</dbReference>
<evidence type="ECO:0000256" key="7">
    <source>
        <dbReference type="ARBA" id="ARBA00023010"/>
    </source>
</evidence>
<evidence type="ECO:0000256" key="11">
    <source>
        <dbReference type="ARBA" id="ARBA00034535"/>
    </source>
</evidence>
<dbReference type="InterPro" id="IPR036028">
    <property type="entry name" value="SH3-like_dom_sf"/>
</dbReference>
<dbReference type="GO" id="GO:0005778">
    <property type="term" value="C:peroxisomal membrane"/>
    <property type="evidence" value="ECO:0007669"/>
    <property type="project" value="UniProtKB-SubCell"/>
</dbReference>
<evidence type="ECO:0000256" key="12">
    <source>
        <dbReference type="ARBA" id="ARBA00046271"/>
    </source>
</evidence>
<keyword evidence="2 13" id="KW-0728">SH3 domain</keyword>
<dbReference type="PROSITE" id="PS50002">
    <property type="entry name" value="SH3"/>
    <property type="match status" value="1"/>
</dbReference>
<feature type="compositionally biased region" description="Polar residues" evidence="14">
    <location>
        <begin position="1"/>
        <end position="40"/>
    </location>
</feature>
<evidence type="ECO:0000259" key="15">
    <source>
        <dbReference type="PROSITE" id="PS50002"/>
    </source>
</evidence>
<sequence length="358" mass="39667">MSTPQKPWENQFTLSGYTNQGGNFNSSRMYSGRNGLQSHAPSLPTHPTTTRATGLPPLPPRPPQLASAGLAPSYGMGSTMYGGYNGYPNYGGYSSFGSYPGSMYMPGGYNYGSYGNFGNGFENRFLQVAEEGSRNAFQSIESLVRAFTSVSMMLESTYHAMYSSFRAILGVVDNFSRLRLMFAQFLSAITILRIIKNFYRRLLYWLGVLDNNPQPEHVWGTVTNGDPNNQVAKYSAWPLITFFGLLFGGPYLISKLFTQKPKDWDPAVGSPVRAPYPYEAASEAELSFQPQEVLNLAPVELQLQDGRTGWLLARNSQGKIGYVPVTRIYPLPPRTEARSTTRNIVTNPINSQDVNNST</sequence>
<keyword evidence="7" id="KW-0811">Translocation</keyword>
<evidence type="ECO:0000256" key="13">
    <source>
        <dbReference type="PROSITE-ProRule" id="PRU00192"/>
    </source>
</evidence>
<keyword evidence="5" id="KW-0653">Protein transport</keyword>